<dbReference type="EMBL" id="JXKD01000009">
    <property type="protein sequence ID" value="OJG10243.1"/>
    <property type="molecule type" value="Genomic_DNA"/>
</dbReference>
<dbReference type="AlphaFoldDB" id="A0A1L8QRV0"/>
<proteinExistence type="predicted"/>
<reference evidence="1 2" key="1">
    <citation type="submission" date="2014-12" db="EMBL/GenBank/DDBJ databases">
        <title>Draft genome sequences of 29 type strains of Enterococci.</title>
        <authorList>
            <person name="Zhong Z."/>
            <person name="Sun Z."/>
            <person name="Liu W."/>
            <person name="Zhang W."/>
            <person name="Zhang H."/>
        </authorList>
    </citation>
    <scope>NUCLEOTIDE SEQUENCE [LARGE SCALE GENOMIC DNA]</scope>
    <source>
        <strain evidence="1 2">DSM 17690</strain>
    </source>
</reference>
<dbReference type="Proteomes" id="UP000182149">
    <property type="component" value="Unassembled WGS sequence"/>
</dbReference>
<evidence type="ECO:0000313" key="1">
    <source>
        <dbReference type="EMBL" id="OJG10243.1"/>
    </source>
</evidence>
<organism evidence="1 2">
    <name type="scientific">Enterococcus aquimarinus</name>
    <dbReference type="NCBI Taxonomy" id="328396"/>
    <lineage>
        <taxon>Bacteria</taxon>
        <taxon>Bacillati</taxon>
        <taxon>Bacillota</taxon>
        <taxon>Bacilli</taxon>
        <taxon>Lactobacillales</taxon>
        <taxon>Enterococcaceae</taxon>
        <taxon>Enterococcus</taxon>
    </lineage>
</organism>
<keyword evidence="2" id="KW-1185">Reference proteome</keyword>
<sequence>MSKNQRLISLSITKENDSSFLNFGWYRDTFVPFYEGRNVFFVQN</sequence>
<name>A0A1L8QRV0_9ENTE</name>
<dbReference type="STRING" id="328396.RU93_GL002268"/>
<comment type="caution">
    <text evidence="1">The sequence shown here is derived from an EMBL/GenBank/DDBJ whole genome shotgun (WGS) entry which is preliminary data.</text>
</comment>
<gene>
    <name evidence="1" type="ORF">RU93_GL002268</name>
</gene>
<accession>A0A1L8QRV0</accession>
<evidence type="ECO:0000313" key="2">
    <source>
        <dbReference type="Proteomes" id="UP000182149"/>
    </source>
</evidence>
<protein>
    <submittedName>
        <fullName evidence="1">Uncharacterized protein</fullName>
    </submittedName>
</protein>